<feature type="transmembrane region" description="Helical" evidence="1">
    <location>
        <begin position="6"/>
        <end position="33"/>
    </location>
</feature>
<proteinExistence type="predicted"/>
<dbReference type="KEGG" id="soy:115890255"/>
<evidence type="ECO:0000313" key="2">
    <source>
        <dbReference type="Proteomes" id="UP000504635"/>
    </source>
</evidence>
<dbReference type="RefSeq" id="XP_030766297.1">
    <property type="nucleotide sequence ID" value="XM_030910437.1"/>
</dbReference>
<dbReference type="AlphaFoldDB" id="A0A6J2YSL0"/>
<keyword evidence="1" id="KW-0472">Membrane</keyword>
<dbReference type="Proteomes" id="UP000504635">
    <property type="component" value="Unplaced"/>
</dbReference>
<keyword evidence="1" id="KW-0812">Transmembrane</keyword>
<evidence type="ECO:0000256" key="1">
    <source>
        <dbReference type="SAM" id="Phobius"/>
    </source>
</evidence>
<protein>
    <submittedName>
        <fullName evidence="3">Uncharacterized protein LOC115890255</fullName>
    </submittedName>
</protein>
<organism evidence="2 3">
    <name type="scientific">Sitophilus oryzae</name>
    <name type="common">Rice weevil</name>
    <name type="synonym">Curculio oryzae</name>
    <dbReference type="NCBI Taxonomy" id="7048"/>
    <lineage>
        <taxon>Eukaryota</taxon>
        <taxon>Metazoa</taxon>
        <taxon>Ecdysozoa</taxon>
        <taxon>Arthropoda</taxon>
        <taxon>Hexapoda</taxon>
        <taxon>Insecta</taxon>
        <taxon>Pterygota</taxon>
        <taxon>Neoptera</taxon>
        <taxon>Endopterygota</taxon>
        <taxon>Coleoptera</taxon>
        <taxon>Polyphaga</taxon>
        <taxon>Cucujiformia</taxon>
        <taxon>Curculionidae</taxon>
        <taxon>Dryophthorinae</taxon>
        <taxon>Sitophilus</taxon>
    </lineage>
</organism>
<reference evidence="3" key="1">
    <citation type="submission" date="2025-08" db="UniProtKB">
        <authorList>
            <consortium name="RefSeq"/>
        </authorList>
    </citation>
    <scope>IDENTIFICATION</scope>
    <source>
        <tissue evidence="3">Gonads</tissue>
    </source>
</reference>
<sequence length="106" mass="12014">MTIIGIYYLLILLTFKKMSVLEFWILLIGIYMITNNIYSFPVAQEEKENVSNISAILHNLRMLINSTTPEEEEELKGIVEQKGIVSLPCKSPLVSGHDGQCRTLVD</sequence>
<dbReference type="InParanoid" id="A0A6J2YSL0"/>
<accession>A0A6J2YSL0</accession>
<keyword evidence="1" id="KW-1133">Transmembrane helix</keyword>
<evidence type="ECO:0000313" key="3">
    <source>
        <dbReference type="RefSeq" id="XP_030766297.1"/>
    </source>
</evidence>
<gene>
    <name evidence="3" type="primary">LOC115890255</name>
</gene>
<dbReference type="GeneID" id="115890255"/>
<keyword evidence="2" id="KW-1185">Reference proteome</keyword>
<name>A0A6J2YSL0_SITOR</name>